<keyword evidence="1" id="KW-0472">Membrane</keyword>
<feature type="transmembrane region" description="Helical" evidence="1">
    <location>
        <begin position="6"/>
        <end position="28"/>
    </location>
</feature>
<dbReference type="Proteomes" id="UP001143330">
    <property type="component" value="Unassembled WGS sequence"/>
</dbReference>
<evidence type="ECO:0000313" key="3">
    <source>
        <dbReference type="Proteomes" id="UP001143330"/>
    </source>
</evidence>
<accession>A0A9W6NAX2</accession>
<feature type="transmembrane region" description="Helical" evidence="1">
    <location>
        <begin position="73"/>
        <end position="91"/>
    </location>
</feature>
<sequence>MMHYAISYLATGLVFLAIDAVWLGLMTGRFYRPRLGHLMADHLNLPPAILFYLLYIAGIVVFAVQPALASGRWSTALTQGALFGLIAYACYDLTNHATLRDWPAVVTVVDLTWGTVLTASSATVGMLVTQALTARLQG</sequence>
<comment type="caution">
    <text evidence="2">The sequence shown here is derived from an EMBL/GenBank/DDBJ whole genome shotgun (WGS) entry which is preliminary data.</text>
</comment>
<dbReference type="InterPro" id="IPR018687">
    <property type="entry name" value="DUF2177_membr"/>
</dbReference>
<keyword evidence="3" id="KW-1185">Reference proteome</keyword>
<dbReference type="AlphaFoldDB" id="A0A9W6NAX2"/>
<protein>
    <submittedName>
        <fullName evidence="2">Membrane protein</fullName>
    </submittedName>
</protein>
<reference evidence="2" key="1">
    <citation type="journal article" date="2014" name="Int. J. Syst. Evol. Microbiol.">
        <title>Complete genome sequence of Corynebacterium casei LMG S-19264T (=DSM 44701T), isolated from a smear-ripened cheese.</title>
        <authorList>
            <consortium name="US DOE Joint Genome Institute (JGI-PGF)"/>
            <person name="Walter F."/>
            <person name="Albersmeier A."/>
            <person name="Kalinowski J."/>
            <person name="Ruckert C."/>
        </authorList>
    </citation>
    <scope>NUCLEOTIDE SEQUENCE</scope>
    <source>
        <strain evidence="2">VKM B-2789</strain>
    </source>
</reference>
<proteinExistence type="predicted"/>
<evidence type="ECO:0000256" key="1">
    <source>
        <dbReference type="SAM" id="Phobius"/>
    </source>
</evidence>
<dbReference type="EMBL" id="BSFM01000011">
    <property type="protein sequence ID" value="GLK84088.1"/>
    <property type="molecule type" value="Genomic_DNA"/>
</dbReference>
<dbReference type="RefSeq" id="WP_213364268.1">
    <property type="nucleotide sequence ID" value="NZ_BSFM01000011.1"/>
</dbReference>
<gene>
    <name evidence="2" type="ORF">GCM10017653_21580</name>
</gene>
<name>A0A9W6NAX2_9HYPH</name>
<dbReference type="Pfam" id="PF09945">
    <property type="entry name" value="DUF2177"/>
    <property type="match status" value="1"/>
</dbReference>
<evidence type="ECO:0000313" key="2">
    <source>
        <dbReference type="EMBL" id="GLK84088.1"/>
    </source>
</evidence>
<organism evidence="2 3">
    <name type="scientific">Ancylobacter defluvii</name>
    <dbReference type="NCBI Taxonomy" id="1282440"/>
    <lineage>
        <taxon>Bacteria</taxon>
        <taxon>Pseudomonadati</taxon>
        <taxon>Pseudomonadota</taxon>
        <taxon>Alphaproteobacteria</taxon>
        <taxon>Hyphomicrobiales</taxon>
        <taxon>Xanthobacteraceae</taxon>
        <taxon>Ancylobacter</taxon>
    </lineage>
</organism>
<feature type="transmembrane region" description="Helical" evidence="1">
    <location>
        <begin position="49"/>
        <end position="67"/>
    </location>
</feature>
<keyword evidence="1" id="KW-0812">Transmembrane</keyword>
<keyword evidence="1" id="KW-1133">Transmembrane helix</keyword>
<reference evidence="2" key="2">
    <citation type="submission" date="2023-01" db="EMBL/GenBank/DDBJ databases">
        <authorList>
            <person name="Sun Q."/>
            <person name="Evtushenko L."/>
        </authorList>
    </citation>
    <scope>NUCLEOTIDE SEQUENCE</scope>
    <source>
        <strain evidence="2">VKM B-2789</strain>
    </source>
</reference>